<evidence type="ECO:0000313" key="3">
    <source>
        <dbReference type="Proteomes" id="UP000054516"/>
    </source>
</evidence>
<feature type="compositionally biased region" description="Low complexity" evidence="1">
    <location>
        <begin position="41"/>
        <end position="52"/>
    </location>
</feature>
<accession>A0A1W2TW24</accession>
<protein>
    <submittedName>
        <fullName evidence="2">Uncharacterized protein</fullName>
    </submittedName>
</protein>
<feature type="region of interest" description="Disordered" evidence="1">
    <location>
        <begin position="159"/>
        <end position="186"/>
    </location>
</feature>
<evidence type="ECO:0000313" key="2">
    <source>
        <dbReference type="EMBL" id="GAP92862.2"/>
    </source>
</evidence>
<name>A0A1W2TW24_ROSNE</name>
<organism evidence="2">
    <name type="scientific">Rosellinia necatrix</name>
    <name type="common">White root-rot fungus</name>
    <dbReference type="NCBI Taxonomy" id="77044"/>
    <lineage>
        <taxon>Eukaryota</taxon>
        <taxon>Fungi</taxon>
        <taxon>Dikarya</taxon>
        <taxon>Ascomycota</taxon>
        <taxon>Pezizomycotina</taxon>
        <taxon>Sordariomycetes</taxon>
        <taxon>Xylariomycetidae</taxon>
        <taxon>Xylariales</taxon>
        <taxon>Xylariaceae</taxon>
        <taxon>Rosellinia</taxon>
    </lineage>
</organism>
<dbReference type="EMBL" id="DF977535">
    <property type="protein sequence ID" value="GAP92862.2"/>
    <property type="molecule type" value="Genomic_DNA"/>
</dbReference>
<feature type="region of interest" description="Disordered" evidence="1">
    <location>
        <begin position="1"/>
        <end position="147"/>
    </location>
</feature>
<feature type="compositionally biased region" description="Polar residues" evidence="1">
    <location>
        <begin position="72"/>
        <end position="81"/>
    </location>
</feature>
<gene>
    <name evidence="2" type="ORF">SAMD00023353_9000210</name>
</gene>
<dbReference type="AlphaFoldDB" id="A0A1W2TW24"/>
<evidence type="ECO:0000256" key="1">
    <source>
        <dbReference type="SAM" id="MobiDB-lite"/>
    </source>
</evidence>
<keyword evidence="3" id="KW-1185">Reference proteome</keyword>
<proteinExistence type="predicted"/>
<sequence length="366" mass="40311">MDPKSTGSKGGGSKGSKSAQDAQEAHKRDNTDARALLAGLTPFTPMKTTTKPSRGEMEATAQESAHYPRGSRATNTPQGANVQHKKAPAEVMHSQPIPIPGAVPQHRHSAAEGFTPSSGSYGSKPDYDAHIFQQFDPTDSHFSGDSRRKKHDVMEWVAKNQALASPGPSSGGARADKKPADAKPAAMKPTIKVGGYVDPQADVRVGNSLMMGEDDKIRGYQRAIMNPYAHEYPYTIANNAYEEGRKAGARQQEAKDSFEKEEQAREEYRKGFQEGMKVNAPSQEDLSPSRYPVAVRERIAREDGSFITKDELLDELYKMMDNLEVARADGEYLPEGSKGKGIQKPRHPWEVSEFLKDMAYELRDDK</sequence>
<dbReference type="OrthoDB" id="4755472at2759"/>
<reference evidence="2" key="1">
    <citation type="submission" date="2016-03" db="EMBL/GenBank/DDBJ databases">
        <title>Draft genome sequence of Rosellinia necatrix.</title>
        <authorList>
            <person name="Kanematsu S."/>
        </authorList>
    </citation>
    <scope>NUCLEOTIDE SEQUENCE [LARGE SCALE GENOMIC DNA]</scope>
    <source>
        <strain evidence="2">W97</strain>
    </source>
</reference>
<dbReference type="Proteomes" id="UP000054516">
    <property type="component" value="Unassembled WGS sequence"/>
</dbReference>
<feature type="compositionally biased region" description="Basic and acidic residues" evidence="1">
    <location>
        <begin position="23"/>
        <end position="32"/>
    </location>
</feature>